<evidence type="ECO:0000313" key="5">
    <source>
        <dbReference type="EMBL" id="MFB9683359.1"/>
    </source>
</evidence>
<sequence>MISFSLNTLLTAMRQVGCGDPHPVFAKGLRYIPPQAARQVNRAAFEELSPHGFVQGNGFTPEFEDLLHLIDQPAREFVAHARDATEQIGVLVAARGRSGVCVVCKHDQVELTEVNGHPADALVAHLPGYPAAHIKPFSLPQEDFQKPQESDIFDDAPARSREAQELDAFFQQPHYGVGQLHTAGVTVNYLDLEAGRVGITRAEGYISVVPGRPEELSHKLKAATPSR</sequence>
<keyword evidence="6" id="KW-1185">Reference proteome</keyword>
<dbReference type="Proteomes" id="UP001589535">
    <property type="component" value="Unassembled WGS sequence"/>
</dbReference>
<proteinExistence type="inferred from homology"/>
<organism evidence="5 6">
    <name type="scientific">Amycolatopsis plumensis</name>
    <dbReference type="NCBI Taxonomy" id="236508"/>
    <lineage>
        <taxon>Bacteria</taxon>
        <taxon>Bacillati</taxon>
        <taxon>Actinomycetota</taxon>
        <taxon>Actinomycetes</taxon>
        <taxon>Pseudonocardiales</taxon>
        <taxon>Pseudonocardiaceae</taxon>
        <taxon>Amycolatopsis</taxon>
    </lineage>
</organism>
<comment type="caution">
    <text evidence="5">The sequence shown here is derived from an EMBL/GenBank/DDBJ whole genome shotgun (WGS) entry which is preliminary data.</text>
</comment>
<dbReference type="RefSeq" id="WP_378189319.1">
    <property type="nucleotide sequence ID" value="NZ_JBHMBK010000002.1"/>
</dbReference>
<dbReference type="InterPro" id="IPR025734">
    <property type="entry name" value="EspG"/>
</dbReference>
<name>A0ABV5TW48_9PSEU</name>
<comment type="similarity">
    <text evidence="2">Belongs to the EspG family.</text>
</comment>
<protein>
    <submittedName>
        <fullName evidence="5">ESX secretion-associated protein EspG</fullName>
    </submittedName>
</protein>
<evidence type="ECO:0000256" key="2">
    <source>
        <dbReference type="ARBA" id="ARBA00006411"/>
    </source>
</evidence>
<evidence type="ECO:0000256" key="4">
    <source>
        <dbReference type="ARBA" id="ARBA00023186"/>
    </source>
</evidence>
<evidence type="ECO:0000313" key="6">
    <source>
        <dbReference type="Proteomes" id="UP001589535"/>
    </source>
</evidence>
<dbReference type="EMBL" id="JBHMBK010000002">
    <property type="protein sequence ID" value="MFB9683359.1"/>
    <property type="molecule type" value="Genomic_DNA"/>
</dbReference>
<evidence type="ECO:0000256" key="1">
    <source>
        <dbReference type="ARBA" id="ARBA00004496"/>
    </source>
</evidence>
<keyword evidence="3" id="KW-0963">Cytoplasm</keyword>
<keyword evidence="4" id="KW-0143">Chaperone</keyword>
<gene>
    <name evidence="5" type="ORF">ACFFTO_04125</name>
</gene>
<dbReference type="Pfam" id="PF14011">
    <property type="entry name" value="ESX-1_EspG"/>
    <property type="match status" value="1"/>
</dbReference>
<evidence type="ECO:0000256" key="3">
    <source>
        <dbReference type="ARBA" id="ARBA00022490"/>
    </source>
</evidence>
<comment type="subcellular location">
    <subcellularLocation>
        <location evidence="1">Cytoplasm</location>
    </subcellularLocation>
</comment>
<reference evidence="5 6" key="1">
    <citation type="submission" date="2024-09" db="EMBL/GenBank/DDBJ databases">
        <authorList>
            <person name="Sun Q."/>
            <person name="Mori K."/>
        </authorList>
    </citation>
    <scope>NUCLEOTIDE SEQUENCE [LARGE SCALE GENOMIC DNA]</scope>
    <source>
        <strain evidence="5 6">JCM 13852</strain>
    </source>
</reference>
<accession>A0ABV5TW48</accession>